<evidence type="ECO:0000313" key="3">
    <source>
        <dbReference type="Proteomes" id="UP001157418"/>
    </source>
</evidence>
<evidence type="ECO:0000256" key="1">
    <source>
        <dbReference type="SAM" id="Coils"/>
    </source>
</evidence>
<dbReference type="AlphaFoldDB" id="A0AAU9NK94"/>
<proteinExistence type="predicted"/>
<protein>
    <submittedName>
        <fullName evidence="2">Uncharacterized protein</fullName>
    </submittedName>
</protein>
<name>A0AAU9NK94_9ASTR</name>
<dbReference type="Proteomes" id="UP001157418">
    <property type="component" value="Unassembled WGS sequence"/>
</dbReference>
<reference evidence="2 3" key="1">
    <citation type="submission" date="2022-01" db="EMBL/GenBank/DDBJ databases">
        <authorList>
            <person name="Xiong W."/>
            <person name="Schranz E."/>
        </authorList>
    </citation>
    <scope>NUCLEOTIDE SEQUENCE [LARGE SCALE GENOMIC DNA]</scope>
</reference>
<feature type="coiled-coil region" evidence="1">
    <location>
        <begin position="83"/>
        <end position="110"/>
    </location>
</feature>
<sequence>MICPKTLRLHQIRTLLNPNLHSETHLIPFINTKSSSPSSIFSRSVSLSSQFQHKFATQEANGKSKKPLEILFAEEVGLSKADIENSEDEKGKLKKSLRKLEVELGRYKKDSTKETKSLSSIFSKPLDTLFTEAVGLSKTGEEGHIDDQESKKGVQILSSLFMSTDQRGKSKTETKKVEESMELKKLSPDMAMFANFLHSKGYLSNANFLLNNKFDVSCFENNYGRDFLKFAAEKFAKDHRDIYRWLSNGDLKKVAQFGCPSLGRKNVFSSKAMRHSFGIQEEETVCSKCALKDSCKFVNQSVWKKGAKNVDLTVVMRVITLYALEAVPNELEVPDDIKNTVNRLLKEVIRLCEIES</sequence>
<organism evidence="2 3">
    <name type="scientific">Lactuca virosa</name>
    <dbReference type="NCBI Taxonomy" id="75947"/>
    <lineage>
        <taxon>Eukaryota</taxon>
        <taxon>Viridiplantae</taxon>
        <taxon>Streptophyta</taxon>
        <taxon>Embryophyta</taxon>
        <taxon>Tracheophyta</taxon>
        <taxon>Spermatophyta</taxon>
        <taxon>Magnoliopsida</taxon>
        <taxon>eudicotyledons</taxon>
        <taxon>Gunneridae</taxon>
        <taxon>Pentapetalae</taxon>
        <taxon>asterids</taxon>
        <taxon>campanulids</taxon>
        <taxon>Asterales</taxon>
        <taxon>Asteraceae</taxon>
        <taxon>Cichorioideae</taxon>
        <taxon>Cichorieae</taxon>
        <taxon>Lactucinae</taxon>
        <taxon>Lactuca</taxon>
    </lineage>
</organism>
<accession>A0AAU9NK94</accession>
<keyword evidence="1" id="KW-0175">Coiled coil</keyword>
<comment type="caution">
    <text evidence="2">The sequence shown here is derived from an EMBL/GenBank/DDBJ whole genome shotgun (WGS) entry which is preliminary data.</text>
</comment>
<evidence type="ECO:0000313" key="2">
    <source>
        <dbReference type="EMBL" id="CAH1438275.1"/>
    </source>
</evidence>
<keyword evidence="3" id="KW-1185">Reference proteome</keyword>
<gene>
    <name evidence="2" type="ORF">LVIROSA_LOCUS24542</name>
</gene>
<dbReference type="EMBL" id="CAKMRJ010004445">
    <property type="protein sequence ID" value="CAH1438275.1"/>
    <property type="molecule type" value="Genomic_DNA"/>
</dbReference>